<reference evidence="8" key="1">
    <citation type="journal article" date="2020" name="MBio">
        <title>Horizontal gene transfer to a defensive symbiont with a reduced genome amongst a multipartite beetle microbiome.</title>
        <authorList>
            <person name="Waterworth S.C."/>
            <person name="Florez L.V."/>
            <person name="Rees E.R."/>
            <person name="Hertweck C."/>
            <person name="Kaltenpoth M."/>
            <person name="Kwan J.C."/>
        </authorList>
    </citation>
    <scope>NUCLEOTIDE SEQUENCE [LARGE SCALE GENOMIC DNA]</scope>
</reference>
<evidence type="ECO:0000256" key="1">
    <source>
        <dbReference type="ARBA" id="ARBA00005417"/>
    </source>
</evidence>
<comment type="caution">
    <text evidence="7">The sequence shown here is derived from an EMBL/GenBank/DDBJ whole genome shotgun (WGS) entry which is preliminary data.</text>
</comment>
<keyword evidence="5 7" id="KW-0067">ATP-binding</keyword>
<evidence type="ECO:0000259" key="6">
    <source>
        <dbReference type="PROSITE" id="PS50893"/>
    </source>
</evidence>
<evidence type="ECO:0000256" key="5">
    <source>
        <dbReference type="ARBA" id="ARBA00022840"/>
    </source>
</evidence>
<dbReference type="PROSITE" id="PS50893">
    <property type="entry name" value="ABC_TRANSPORTER_2"/>
    <property type="match status" value="1"/>
</dbReference>
<evidence type="ECO:0000313" key="7">
    <source>
        <dbReference type="EMBL" id="KAF1023700.1"/>
    </source>
</evidence>
<dbReference type="SUPFAM" id="SSF52540">
    <property type="entry name" value="P-loop containing nucleoside triphosphate hydrolases"/>
    <property type="match status" value="1"/>
</dbReference>
<keyword evidence="4" id="KW-0547">Nucleotide-binding</keyword>
<sequence length="336" mass="36017">MSATLAAIQPPILALQGIEKHFAADSDGVLERLLRRAGLMHPAATVRAVNGVDLQVGAGEVVGLVGESGCGKSTLGRIAAGLDEPSAGQVLLDGHARGPATPADRLAVQMVFQNAYASLNPRLRVDRIVGEGALRNGLVDAAGLDDYVCEQLSRAGLDPALRHRWPHQFSGGQRQRIGIARALAVQPRMLVCDEAVAALDVSIQAQVLNLFMDLRERLGLAYLFISHDLGVVRHVSDFVAVMYLGRVVESAPAAELFARPAHPYTRSLLAQIPRLDQRRAVFAPLQGETPSPLAPPPGCHFHPRCPQALPRCRTEVPRLRGIAVRHQAACHLLDAA</sequence>
<dbReference type="Proteomes" id="UP000461670">
    <property type="component" value="Unassembled WGS sequence"/>
</dbReference>
<organism evidence="7 8">
    <name type="scientific">Paracidovorax wautersii</name>
    <dbReference type="NCBI Taxonomy" id="1177982"/>
    <lineage>
        <taxon>Bacteria</taxon>
        <taxon>Pseudomonadati</taxon>
        <taxon>Pseudomonadota</taxon>
        <taxon>Betaproteobacteria</taxon>
        <taxon>Burkholderiales</taxon>
        <taxon>Comamonadaceae</taxon>
        <taxon>Paracidovorax</taxon>
    </lineage>
</organism>
<dbReference type="GO" id="GO:0055085">
    <property type="term" value="P:transmembrane transport"/>
    <property type="evidence" value="ECO:0007669"/>
    <property type="project" value="UniProtKB-ARBA"/>
</dbReference>
<proteinExistence type="inferred from homology"/>
<evidence type="ECO:0000256" key="4">
    <source>
        <dbReference type="ARBA" id="ARBA00022741"/>
    </source>
</evidence>
<dbReference type="InterPro" id="IPR027417">
    <property type="entry name" value="P-loop_NTPase"/>
</dbReference>
<dbReference type="InterPro" id="IPR013563">
    <property type="entry name" value="Oligopep_ABC_C"/>
</dbReference>
<evidence type="ECO:0000256" key="2">
    <source>
        <dbReference type="ARBA" id="ARBA00022448"/>
    </source>
</evidence>
<dbReference type="GO" id="GO:0005524">
    <property type="term" value="F:ATP binding"/>
    <property type="evidence" value="ECO:0007669"/>
    <property type="project" value="UniProtKB-KW"/>
</dbReference>
<dbReference type="InterPro" id="IPR050319">
    <property type="entry name" value="ABC_transp_ATP-bind"/>
</dbReference>
<dbReference type="PROSITE" id="PS00211">
    <property type="entry name" value="ABC_TRANSPORTER_1"/>
    <property type="match status" value="1"/>
</dbReference>
<gene>
    <name evidence="7" type="primary">oppF_2</name>
    <name evidence="7" type="ORF">GAK30_00363</name>
</gene>
<dbReference type="Pfam" id="PF08352">
    <property type="entry name" value="oligo_HPY"/>
    <property type="match status" value="1"/>
</dbReference>
<dbReference type="GO" id="GO:0016887">
    <property type="term" value="F:ATP hydrolysis activity"/>
    <property type="evidence" value="ECO:0007669"/>
    <property type="project" value="InterPro"/>
</dbReference>
<dbReference type="CDD" id="cd03257">
    <property type="entry name" value="ABC_NikE_OppD_transporters"/>
    <property type="match status" value="1"/>
</dbReference>
<keyword evidence="3" id="KW-1003">Cell membrane</keyword>
<feature type="domain" description="ABC transporter" evidence="6">
    <location>
        <begin position="34"/>
        <end position="269"/>
    </location>
</feature>
<dbReference type="PANTHER" id="PTHR43776:SF7">
    <property type="entry name" value="D,D-DIPEPTIDE TRANSPORT ATP-BINDING PROTEIN DDPF-RELATED"/>
    <property type="match status" value="1"/>
</dbReference>
<protein>
    <submittedName>
        <fullName evidence="7">Oligopeptide transport ATP-binding protein OppF</fullName>
    </submittedName>
</protein>
<dbReference type="SMART" id="SM00382">
    <property type="entry name" value="AAA"/>
    <property type="match status" value="1"/>
</dbReference>
<dbReference type="PANTHER" id="PTHR43776">
    <property type="entry name" value="TRANSPORT ATP-BINDING PROTEIN"/>
    <property type="match status" value="1"/>
</dbReference>
<dbReference type="InterPro" id="IPR017871">
    <property type="entry name" value="ABC_transporter-like_CS"/>
</dbReference>
<comment type="similarity">
    <text evidence="1">Belongs to the ABC transporter superfamily.</text>
</comment>
<dbReference type="InterPro" id="IPR003439">
    <property type="entry name" value="ABC_transporter-like_ATP-bd"/>
</dbReference>
<dbReference type="GO" id="GO:0015833">
    <property type="term" value="P:peptide transport"/>
    <property type="evidence" value="ECO:0007669"/>
    <property type="project" value="InterPro"/>
</dbReference>
<dbReference type="InterPro" id="IPR003593">
    <property type="entry name" value="AAA+_ATPase"/>
</dbReference>
<evidence type="ECO:0000313" key="8">
    <source>
        <dbReference type="Proteomes" id="UP000461670"/>
    </source>
</evidence>
<name>A0A7V8FRZ1_9BURK</name>
<dbReference type="NCBIfam" id="TIGR01727">
    <property type="entry name" value="oligo_HPY"/>
    <property type="match status" value="1"/>
</dbReference>
<accession>A0A7V8FRZ1</accession>
<dbReference type="FunFam" id="3.40.50.300:FF:000016">
    <property type="entry name" value="Oligopeptide ABC transporter ATP-binding component"/>
    <property type="match status" value="1"/>
</dbReference>
<dbReference type="AlphaFoldDB" id="A0A7V8FRZ1"/>
<dbReference type="Gene3D" id="3.40.50.300">
    <property type="entry name" value="P-loop containing nucleotide triphosphate hydrolases"/>
    <property type="match status" value="1"/>
</dbReference>
<keyword evidence="2" id="KW-0813">Transport</keyword>
<evidence type="ECO:0000256" key="3">
    <source>
        <dbReference type="ARBA" id="ARBA00022475"/>
    </source>
</evidence>
<dbReference type="Pfam" id="PF00005">
    <property type="entry name" value="ABC_tran"/>
    <property type="match status" value="1"/>
</dbReference>
<dbReference type="EMBL" id="WNDQ01000003">
    <property type="protein sequence ID" value="KAF1023700.1"/>
    <property type="molecule type" value="Genomic_DNA"/>
</dbReference>
<keyword evidence="3" id="KW-0472">Membrane</keyword>